<evidence type="ECO:0000313" key="4">
    <source>
        <dbReference type="Proteomes" id="UP001498398"/>
    </source>
</evidence>
<dbReference type="EMBL" id="JBANRG010000006">
    <property type="protein sequence ID" value="KAK7465506.1"/>
    <property type="molecule type" value="Genomic_DNA"/>
</dbReference>
<feature type="compositionally biased region" description="Low complexity" evidence="2">
    <location>
        <begin position="442"/>
        <end position="454"/>
    </location>
</feature>
<feature type="region of interest" description="Disordered" evidence="2">
    <location>
        <begin position="425"/>
        <end position="461"/>
    </location>
</feature>
<organism evidence="3 4">
    <name type="scientific">Marasmiellus scandens</name>
    <dbReference type="NCBI Taxonomy" id="2682957"/>
    <lineage>
        <taxon>Eukaryota</taxon>
        <taxon>Fungi</taxon>
        <taxon>Dikarya</taxon>
        <taxon>Basidiomycota</taxon>
        <taxon>Agaricomycotina</taxon>
        <taxon>Agaricomycetes</taxon>
        <taxon>Agaricomycetidae</taxon>
        <taxon>Agaricales</taxon>
        <taxon>Marasmiineae</taxon>
        <taxon>Omphalotaceae</taxon>
        <taxon>Marasmiellus</taxon>
    </lineage>
</organism>
<name>A0ABR1JR30_9AGAR</name>
<comment type="caution">
    <text evidence="3">The sequence shown here is derived from an EMBL/GenBank/DDBJ whole genome shotgun (WGS) entry which is preliminary data.</text>
</comment>
<dbReference type="InterPro" id="IPR019190">
    <property type="entry name" value="EXOV"/>
</dbReference>
<gene>
    <name evidence="3" type="ORF">VKT23_005481</name>
</gene>
<dbReference type="Gene3D" id="6.10.140.100">
    <property type="match status" value="1"/>
</dbReference>
<dbReference type="InterPro" id="IPR003903">
    <property type="entry name" value="UIM_dom"/>
</dbReference>
<dbReference type="Pfam" id="PF09810">
    <property type="entry name" value="Exo5"/>
    <property type="match status" value="1"/>
</dbReference>
<proteinExistence type="inferred from homology"/>
<dbReference type="PANTHER" id="PTHR14464">
    <property type="entry name" value="EXONUCLEASE V"/>
    <property type="match status" value="1"/>
</dbReference>
<keyword evidence="4" id="KW-1185">Reference proteome</keyword>
<evidence type="ECO:0008006" key="5">
    <source>
        <dbReference type="Google" id="ProtNLM"/>
    </source>
</evidence>
<reference evidence="3 4" key="1">
    <citation type="submission" date="2024-01" db="EMBL/GenBank/DDBJ databases">
        <title>A draft genome for the cacao thread blight pathogen Marasmiellus scandens.</title>
        <authorList>
            <person name="Baruah I.K."/>
            <person name="Leung J."/>
            <person name="Bukari Y."/>
            <person name="Amoako-Attah I."/>
            <person name="Meinhardt L.W."/>
            <person name="Bailey B.A."/>
            <person name="Cohen S.P."/>
        </authorList>
    </citation>
    <scope>NUCLEOTIDE SEQUENCE [LARGE SCALE GENOMIC DNA]</scope>
    <source>
        <strain evidence="3 4">GH-19</strain>
    </source>
</reference>
<feature type="region of interest" description="Disordered" evidence="2">
    <location>
        <begin position="212"/>
        <end position="262"/>
    </location>
</feature>
<dbReference type="PANTHER" id="PTHR14464:SF4">
    <property type="entry name" value="EXONUCLEASE V"/>
    <property type="match status" value="1"/>
</dbReference>
<accession>A0ABR1JR30</accession>
<evidence type="ECO:0000256" key="1">
    <source>
        <dbReference type="ARBA" id="ARBA00009797"/>
    </source>
</evidence>
<dbReference type="Proteomes" id="UP001498398">
    <property type="component" value="Unassembled WGS sequence"/>
</dbReference>
<evidence type="ECO:0000256" key="2">
    <source>
        <dbReference type="SAM" id="MobiDB-lite"/>
    </source>
</evidence>
<sequence length="572" mass="64860">MSQNEEKDDDYAALDDFSQFTEEDFAQIDVEISTTLKKGLPKLNIEFETRAAEPAQSSTFRSSHSSPLRQFRRNGILSVTDLVSPAWCEVQFDYGLRQKRSRRLEYRPGSFTSKSGKEIQVDQQVAAVNDQVTKKGKSIHKKLEQEIRSEEVIVEIVTNEERWALRFLNMISSFESLLLLNYSREIPIFGVVHGHVVVGIIDEIRRLSRLQTSKRPLASPPTTPRRPKRLHSTPSPSQAPITSFFPHNHTGDSENSQPNLPIRPKAHHFNLHLLDTKTRRNNSLPNDEDTISSRLQLMLYSRFLSDLLGPFDFSAFWEKLGLDATMPFSDTFLSQMNLLVDPSTPPVRCLEDLEGLWTKTVSTLDVVGVDSNLQLVYRFQSPASKRSVQRENSRLHIPIDVMQKIEEDDIARAIQASLQDLRSEETVDASKSNLLNDRVDSSPDPSVLQSSSSNSDKDSVDDPELALAIQLSLQANSDNSVTTSQAQDAAKTSFDTKSDGAPIIGIKEFNFDGEFLDEYLSNVLQWWTGARKPVGVTLQQSWRCSFCEYRQDCEWREEKAKEFEDGLKNRNA</sequence>
<dbReference type="SMART" id="SM00726">
    <property type="entry name" value="UIM"/>
    <property type="match status" value="2"/>
</dbReference>
<evidence type="ECO:0000313" key="3">
    <source>
        <dbReference type="EMBL" id="KAK7465506.1"/>
    </source>
</evidence>
<comment type="similarity">
    <text evidence="1">Belongs to the EXO5 family.</text>
</comment>
<protein>
    <recommendedName>
        <fullName evidence="5">Exonuclease V</fullName>
    </recommendedName>
</protein>
<feature type="compositionally biased region" description="Polar residues" evidence="2">
    <location>
        <begin position="232"/>
        <end position="241"/>
    </location>
</feature>